<reference evidence="2 3" key="1">
    <citation type="journal article" date="2019" name="Nat. Ecol. Evol.">
        <title>Megaphylogeny resolves global patterns of mushroom evolution.</title>
        <authorList>
            <person name="Varga T."/>
            <person name="Krizsan K."/>
            <person name="Foldi C."/>
            <person name="Dima B."/>
            <person name="Sanchez-Garcia M."/>
            <person name="Sanchez-Ramirez S."/>
            <person name="Szollosi G.J."/>
            <person name="Szarkandi J.G."/>
            <person name="Papp V."/>
            <person name="Albert L."/>
            <person name="Andreopoulos W."/>
            <person name="Angelini C."/>
            <person name="Antonin V."/>
            <person name="Barry K.W."/>
            <person name="Bougher N.L."/>
            <person name="Buchanan P."/>
            <person name="Buyck B."/>
            <person name="Bense V."/>
            <person name="Catcheside P."/>
            <person name="Chovatia M."/>
            <person name="Cooper J."/>
            <person name="Damon W."/>
            <person name="Desjardin D."/>
            <person name="Finy P."/>
            <person name="Geml J."/>
            <person name="Haridas S."/>
            <person name="Hughes K."/>
            <person name="Justo A."/>
            <person name="Karasinski D."/>
            <person name="Kautmanova I."/>
            <person name="Kiss B."/>
            <person name="Kocsube S."/>
            <person name="Kotiranta H."/>
            <person name="LaButti K.M."/>
            <person name="Lechner B.E."/>
            <person name="Liimatainen K."/>
            <person name="Lipzen A."/>
            <person name="Lukacs Z."/>
            <person name="Mihaltcheva S."/>
            <person name="Morgado L.N."/>
            <person name="Niskanen T."/>
            <person name="Noordeloos M.E."/>
            <person name="Ohm R.A."/>
            <person name="Ortiz-Santana B."/>
            <person name="Ovrebo C."/>
            <person name="Racz N."/>
            <person name="Riley R."/>
            <person name="Savchenko A."/>
            <person name="Shiryaev A."/>
            <person name="Soop K."/>
            <person name="Spirin V."/>
            <person name="Szebenyi C."/>
            <person name="Tomsovsky M."/>
            <person name="Tulloss R.E."/>
            <person name="Uehling J."/>
            <person name="Grigoriev I.V."/>
            <person name="Vagvolgyi C."/>
            <person name="Papp T."/>
            <person name="Martin F.M."/>
            <person name="Miettinen O."/>
            <person name="Hibbett D.S."/>
            <person name="Nagy L.G."/>
        </authorList>
    </citation>
    <scope>NUCLEOTIDE SEQUENCE [LARGE SCALE GENOMIC DNA]</scope>
    <source>
        <strain evidence="2 3">CBS 309.79</strain>
    </source>
</reference>
<keyword evidence="1" id="KW-0812">Transmembrane</keyword>
<sequence>MAQVGSSRGVESHRRGSSRLAYLFVWLLEMIPVLLITLLVLVVSVIVYFRSHICLSYLLVE</sequence>
<gene>
    <name evidence="2" type="ORF">BDV98DRAFT_574901</name>
</gene>
<proteinExistence type="predicted"/>
<feature type="transmembrane region" description="Helical" evidence="1">
    <location>
        <begin position="20"/>
        <end position="49"/>
    </location>
</feature>
<evidence type="ECO:0000313" key="2">
    <source>
        <dbReference type="EMBL" id="TFK97293.1"/>
    </source>
</evidence>
<keyword evidence="1" id="KW-1133">Transmembrane helix</keyword>
<organism evidence="2 3">
    <name type="scientific">Pterulicium gracile</name>
    <dbReference type="NCBI Taxonomy" id="1884261"/>
    <lineage>
        <taxon>Eukaryota</taxon>
        <taxon>Fungi</taxon>
        <taxon>Dikarya</taxon>
        <taxon>Basidiomycota</taxon>
        <taxon>Agaricomycotina</taxon>
        <taxon>Agaricomycetes</taxon>
        <taxon>Agaricomycetidae</taxon>
        <taxon>Agaricales</taxon>
        <taxon>Pleurotineae</taxon>
        <taxon>Pterulaceae</taxon>
        <taxon>Pterulicium</taxon>
    </lineage>
</organism>
<keyword evidence="3" id="KW-1185">Reference proteome</keyword>
<name>A0A5C3QG38_9AGAR</name>
<evidence type="ECO:0000256" key="1">
    <source>
        <dbReference type="SAM" id="Phobius"/>
    </source>
</evidence>
<dbReference type="EMBL" id="ML178849">
    <property type="protein sequence ID" value="TFK97293.1"/>
    <property type="molecule type" value="Genomic_DNA"/>
</dbReference>
<dbReference type="Proteomes" id="UP000305067">
    <property type="component" value="Unassembled WGS sequence"/>
</dbReference>
<evidence type="ECO:0000313" key="3">
    <source>
        <dbReference type="Proteomes" id="UP000305067"/>
    </source>
</evidence>
<accession>A0A5C3QG38</accession>
<protein>
    <submittedName>
        <fullName evidence="2">Uncharacterized protein</fullName>
    </submittedName>
</protein>
<keyword evidence="1" id="KW-0472">Membrane</keyword>
<dbReference type="AlphaFoldDB" id="A0A5C3QG38"/>